<dbReference type="PANTHER" id="PTHR41533">
    <property type="entry name" value="L,D-TRANSPEPTIDASE HI_1667-RELATED"/>
    <property type="match status" value="1"/>
</dbReference>
<comment type="caution">
    <text evidence="9">The sequence shown here is derived from an EMBL/GenBank/DDBJ whole genome shotgun (WGS) entry which is preliminary data.</text>
</comment>
<dbReference type="SUPFAM" id="SSF47090">
    <property type="entry name" value="PGBD-like"/>
    <property type="match status" value="1"/>
</dbReference>
<dbReference type="InterPro" id="IPR045380">
    <property type="entry name" value="LD_TPept_scaffold_dom"/>
</dbReference>
<dbReference type="Pfam" id="PF03734">
    <property type="entry name" value="YkuD"/>
    <property type="match status" value="1"/>
</dbReference>
<dbReference type="Proteomes" id="UP000193136">
    <property type="component" value="Unassembled WGS sequence"/>
</dbReference>
<dbReference type="Pfam" id="PF20142">
    <property type="entry name" value="Scaffold"/>
    <property type="match status" value="1"/>
</dbReference>
<dbReference type="PROSITE" id="PS52029">
    <property type="entry name" value="LD_TPASE"/>
    <property type="match status" value="1"/>
</dbReference>
<evidence type="ECO:0000256" key="4">
    <source>
        <dbReference type="ARBA" id="ARBA00022960"/>
    </source>
</evidence>
<dbReference type="SUPFAM" id="SSF141523">
    <property type="entry name" value="L,D-transpeptidase catalytic domain-like"/>
    <property type="match status" value="1"/>
</dbReference>
<dbReference type="STRING" id="1969733.B5V00_13075"/>
<evidence type="ECO:0000259" key="8">
    <source>
        <dbReference type="PROSITE" id="PS52029"/>
    </source>
</evidence>
<comment type="similarity">
    <text evidence="2">Belongs to the YkuD family.</text>
</comment>
<organism evidence="9 10">
    <name type="scientific">Geothermobacter hydrogeniphilus</name>
    <dbReference type="NCBI Taxonomy" id="1969733"/>
    <lineage>
        <taxon>Bacteria</taxon>
        <taxon>Pseudomonadati</taxon>
        <taxon>Thermodesulfobacteriota</taxon>
        <taxon>Desulfuromonadia</taxon>
        <taxon>Desulfuromonadales</taxon>
        <taxon>Geothermobacteraceae</taxon>
        <taxon>Geothermobacter</taxon>
    </lineage>
</organism>
<keyword evidence="5 7" id="KW-0573">Peptidoglycan synthesis</keyword>
<dbReference type="InterPro" id="IPR038063">
    <property type="entry name" value="Transpep_catalytic_dom"/>
</dbReference>
<dbReference type="GO" id="GO:0009252">
    <property type="term" value="P:peptidoglycan biosynthetic process"/>
    <property type="evidence" value="ECO:0007669"/>
    <property type="project" value="UniProtKB-UniPathway"/>
</dbReference>
<evidence type="ECO:0000256" key="5">
    <source>
        <dbReference type="ARBA" id="ARBA00022984"/>
    </source>
</evidence>
<dbReference type="InterPro" id="IPR005490">
    <property type="entry name" value="LD_TPept_cat_dom"/>
</dbReference>
<sequence length="584" mass="66943">MTKKRPLFKPRQTGTVVSGILEDMKVPALSLLFLILFSFCRPGSVMAAPLVDEVREQLRSLLEDAAPAVELPGIRQLLVNPRLRQFYRQRNHVPAWMNNLGLTTMAHQLLDVLRASGDKGLCSDHYHLQELEPLVRYEADSLRSEVLFDARYQALIDLLLTDAYFGYAVDISGGRIPPVAGQRRKGLDRLVPYLEKALGSGQITAGLERLEPRQPGYLALRDELQRLRALSAYGGWPTVPAGEVLRPGMRDERLPVLRNRLFFGGDLQPYAAWDEKNYGPETEQAVRRFQLRHGLREDGVLGTMTLAELNLPVEARIRQISYNLQRWRSEPDSFGGRSLQVNIAAFRLDVVENGETVMSMPVVVGTPYRKTPNFSAQLRYLEFAPFWYVPKTILREDKLPIIRRDPGWLTRHHYEILSWVGKGERLLDPEKLDWSKIHADNFPGILRMRPGPWNPLGRVKFMFPNRYAVYLHDTDSPQLFDRNARLFSSGCIRVERPLDLAEYLLQSLDGWDCERILAAMNSDRTLKVDLPEPIPVHIFYWTAWVDSGGRVQYRPDVYQRDADLEIAWEKRLPQQDTAPQLAGQ</sequence>
<dbReference type="CDD" id="cd16913">
    <property type="entry name" value="YkuD_like"/>
    <property type="match status" value="1"/>
</dbReference>
<keyword evidence="4 7" id="KW-0133">Cell shape</keyword>
<keyword evidence="3" id="KW-0808">Transferase</keyword>
<dbReference type="Pfam" id="PF01471">
    <property type="entry name" value="PG_binding_1"/>
    <property type="match status" value="1"/>
</dbReference>
<evidence type="ECO:0000256" key="7">
    <source>
        <dbReference type="PROSITE-ProRule" id="PRU01373"/>
    </source>
</evidence>
<dbReference type="GO" id="GO:0016740">
    <property type="term" value="F:transferase activity"/>
    <property type="evidence" value="ECO:0007669"/>
    <property type="project" value="UniProtKB-KW"/>
</dbReference>
<dbReference type="EMBL" id="NAAD01000018">
    <property type="protein sequence ID" value="ORJ57545.1"/>
    <property type="molecule type" value="Genomic_DNA"/>
</dbReference>
<evidence type="ECO:0000313" key="10">
    <source>
        <dbReference type="Proteomes" id="UP000193136"/>
    </source>
</evidence>
<dbReference type="GO" id="GO:0004180">
    <property type="term" value="F:carboxypeptidase activity"/>
    <property type="evidence" value="ECO:0007669"/>
    <property type="project" value="UniProtKB-ARBA"/>
</dbReference>
<dbReference type="InterPro" id="IPR002477">
    <property type="entry name" value="Peptidoglycan-bd-like"/>
</dbReference>
<dbReference type="Gene3D" id="2.40.440.10">
    <property type="entry name" value="L,D-transpeptidase catalytic domain-like"/>
    <property type="match status" value="1"/>
</dbReference>
<protein>
    <recommendedName>
        <fullName evidence="8">L,D-TPase catalytic domain-containing protein</fullName>
    </recommendedName>
</protein>
<dbReference type="UniPathway" id="UPA00219"/>
<accession>A0A1X0XXF0</accession>
<evidence type="ECO:0000256" key="6">
    <source>
        <dbReference type="ARBA" id="ARBA00023316"/>
    </source>
</evidence>
<dbReference type="AlphaFoldDB" id="A0A1X0XXF0"/>
<evidence type="ECO:0000256" key="3">
    <source>
        <dbReference type="ARBA" id="ARBA00022679"/>
    </source>
</evidence>
<dbReference type="GO" id="GO:0008360">
    <property type="term" value="P:regulation of cell shape"/>
    <property type="evidence" value="ECO:0007669"/>
    <property type="project" value="UniProtKB-UniRule"/>
</dbReference>
<dbReference type="InterPro" id="IPR036366">
    <property type="entry name" value="PGBDSf"/>
</dbReference>
<comment type="pathway">
    <text evidence="1 7">Cell wall biogenesis; peptidoglycan biosynthesis.</text>
</comment>
<evidence type="ECO:0000256" key="2">
    <source>
        <dbReference type="ARBA" id="ARBA00005992"/>
    </source>
</evidence>
<dbReference type="InterPro" id="IPR036365">
    <property type="entry name" value="PGBD-like_sf"/>
</dbReference>
<dbReference type="GO" id="GO:0071555">
    <property type="term" value="P:cell wall organization"/>
    <property type="evidence" value="ECO:0007669"/>
    <property type="project" value="UniProtKB-UniRule"/>
</dbReference>
<evidence type="ECO:0000313" key="9">
    <source>
        <dbReference type="EMBL" id="ORJ57545.1"/>
    </source>
</evidence>
<dbReference type="PANTHER" id="PTHR41533:SF2">
    <property type="entry name" value="BLR7131 PROTEIN"/>
    <property type="match status" value="1"/>
</dbReference>
<feature type="active site" description="Proton donor/acceptor" evidence="7">
    <location>
        <position position="472"/>
    </location>
</feature>
<feature type="domain" description="L,D-TPase catalytic" evidence="8">
    <location>
        <begin position="337"/>
        <end position="519"/>
    </location>
</feature>
<evidence type="ECO:0000256" key="1">
    <source>
        <dbReference type="ARBA" id="ARBA00004752"/>
    </source>
</evidence>
<dbReference type="InterPro" id="IPR052905">
    <property type="entry name" value="LD-transpeptidase_YkuD-like"/>
</dbReference>
<keyword evidence="10" id="KW-1185">Reference proteome</keyword>
<proteinExistence type="inferred from homology"/>
<reference evidence="9 10" key="1">
    <citation type="submission" date="2017-03" db="EMBL/GenBank/DDBJ databases">
        <title>Genome sequence of Geothermobacter sp. EPR-M, Deep-Sea Iron Reducer.</title>
        <authorList>
            <person name="Tully B."/>
            <person name="Savalia P."/>
            <person name="Abuyen K."/>
            <person name="Baughan C."/>
            <person name="Romero E."/>
            <person name="Ronkowski C."/>
            <person name="Torres B."/>
            <person name="Tremblay J."/>
            <person name="Trujillo A."/>
            <person name="Tyler M."/>
            <person name="Perez-Rodriguez I."/>
            <person name="Amend J."/>
        </authorList>
    </citation>
    <scope>NUCLEOTIDE SEQUENCE [LARGE SCALE GENOMIC DNA]</scope>
    <source>
        <strain evidence="9 10">EPR-M</strain>
    </source>
</reference>
<dbReference type="Gene3D" id="1.10.101.10">
    <property type="entry name" value="PGBD-like superfamily/PGBD"/>
    <property type="match status" value="1"/>
</dbReference>
<name>A0A1X0XXF0_9BACT</name>
<dbReference type="OrthoDB" id="9778545at2"/>
<feature type="active site" description="Nucleophile" evidence="7">
    <location>
        <position position="491"/>
    </location>
</feature>
<gene>
    <name evidence="9" type="ORF">B5V00_13075</name>
</gene>
<keyword evidence="6 7" id="KW-0961">Cell wall biogenesis/degradation</keyword>